<feature type="transmembrane region" description="Helical" evidence="6">
    <location>
        <begin position="20"/>
        <end position="45"/>
    </location>
</feature>
<keyword evidence="3 6" id="KW-0812">Transmembrane</keyword>
<feature type="transmembrane region" description="Helical" evidence="6">
    <location>
        <begin position="228"/>
        <end position="250"/>
    </location>
</feature>
<dbReference type="GeneID" id="5145731"/>
<proteinExistence type="predicted"/>
<dbReference type="eggNOG" id="arCOG02213">
    <property type="taxonomic scope" value="Archaea"/>
</dbReference>
<dbReference type="Proteomes" id="UP000000663">
    <property type="component" value="Chromosome"/>
</dbReference>
<dbReference type="GO" id="GO:0005886">
    <property type="term" value="C:plasma membrane"/>
    <property type="evidence" value="ECO:0007669"/>
    <property type="project" value="UniProtKB-SubCell"/>
</dbReference>
<evidence type="ECO:0000256" key="3">
    <source>
        <dbReference type="ARBA" id="ARBA00022692"/>
    </source>
</evidence>
<feature type="transmembrane region" description="Helical" evidence="6">
    <location>
        <begin position="57"/>
        <end position="79"/>
    </location>
</feature>
<feature type="transmembrane region" description="Helical" evidence="6">
    <location>
        <begin position="128"/>
        <end position="152"/>
    </location>
</feature>
<dbReference type="RefSeq" id="WP_012036778.1">
    <property type="nucleotide sequence ID" value="NC_009464.1"/>
</dbReference>
<dbReference type="PANTHER" id="PTHR30250">
    <property type="entry name" value="PST FAMILY PREDICTED COLANIC ACID TRANSPORTER"/>
    <property type="match status" value="1"/>
</dbReference>
<sequence>MSLAVGNCYGRLKSSLYDPFYKNAFFMVMNKGLGVVSGFVFWALAARFYTVNEVGNAVVLISAASLIIAFSMMGFDISLVRFFHHYDKNKVFNTSLVVMVSTAFLVGVLYVVAVKYVAPDQAWLQSPVYALIFLLYIVLSAIGLVNSQTFIAMRDARYTFFQNVLYCSKIPLLFFLTFMGFFGIFSANVFSYVIAFLFVLLILNKFVKVDLHVDMEYIKKAFRTSSRNYVASILYNAAFLTVPIIISMQLGEADAAIYYMAFTVGNFLLQIPISLSTSFFVEGVYGESLRKNFIKAALTVYSILVPAAVFFFLFGGFILSLFGPGYVAGADLLNLVVISSFLYTLYSMFIPVLNIRMNVNTIIVLNAILFSVLLGLTWPLTGMFGINGFGYALILTFLAVDAAILFFAWRWKWIWPAPATHYLSDA</sequence>
<dbReference type="AlphaFoldDB" id="Q0W7C2"/>
<dbReference type="KEGG" id="rci:RCIX251"/>
<evidence type="ECO:0000313" key="7">
    <source>
        <dbReference type="EMBL" id="CAJ35721.1"/>
    </source>
</evidence>
<evidence type="ECO:0000256" key="2">
    <source>
        <dbReference type="ARBA" id="ARBA00022475"/>
    </source>
</evidence>
<dbReference type="Pfam" id="PF01943">
    <property type="entry name" value="Polysacc_synt"/>
    <property type="match status" value="1"/>
</dbReference>
<accession>Q0W7C2</accession>
<feature type="transmembrane region" description="Helical" evidence="6">
    <location>
        <begin position="91"/>
        <end position="113"/>
    </location>
</feature>
<feature type="transmembrane region" description="Helical" evidence="6">
    <location>
        <begin position="390"/>
        <end position="409"/>
    </location>
</feature>
<dbReference type="PANTHER" id="PTHR30250:SF11">
    <property type="entry name" value="O-ANTIGEN TRANSPORTER-RELATED"/>
    <property type="match status" value="1"/>
</dbReference>
<organism evidence="7 8">
    <name type="scientific">Methanocella arvoryzae (strain DSM 22066 / NBRC 105507 / MRE50)</name>
    <dbReference type="NCBI Taxonomy" id="351160"/>
    <lineage>
        <taxon>Archaea</taxon>
        <taxon>Methanobacteriati</taxon>
        <taxon>Methanobacteriota</taxon>
        <taxon>Stenosarchaea group</taxon>
        <taxon>Methanomicrobia</taxon>
        <taxon>Methanocellales</taxon>
        <taxon>Methanocellaceae</taxon>
        <taxon>Methanocella</taxon>
    </lineage>
</organism>
<keyword evidence="8" id="KW-1185">Reference proteome</keyword>
<reference evidence="7 8" key="1">
    <citation type="journal article" date="2006" name="Science">
        <title>Genome of rice cluster I archaea -- the key methane producers in the rice rhizosphere.</title>
        <authorList>
            <person name="Erkel C."/>
            <person name="Kube M."/>
            <person name="Reinhardt R."/>
            <person name="Liesack W."/>
        </authorList>
    </citation>
    <scope>NUCLEOTIDE SEQUENCE [LARGE SCALE GENOMIC DNA]</scope>
    <source>
        <strain evidence="8">DSM 22066 / NBRC 105507 / MRE50</strain>
    </source>
</reference>
<evidence type="ECO:0000256" key="6">
    <source>
        <dbReference type="SAM" id="Phobius"/>
    </source>
</evidence>
<feature type="transmembrane region" description="Helical" evidence="6">
    <location>
        <begin position="256"/>
        <end position="281"/>
    </location>
</feature>
<dbReference type="InterPro" id="IPR002797">
    <property type="entry name" value="Polysacc_synth"/>
</dbReference>
<feature type="transmembrane region" description="Helical" evidence="6">
    <location>
        <begin position="293"/>
        <end position="319"/>
    </location>
</feature>
<keyword evidence="5 6" id="KW-0472">Membrane</keyword>
<comment type="subcellular location">
    <subcellularLocation>
        <location evidence="1">Cell membrane</location>
        <topology evidence="1">Multi-pass membrane protein</topology>
    </subcellularLocation>
</comment>
<evidence type="ECO:0000256" key="1">
    <source>
        <dbReference type="ARBA" id="ARBA00004651"/>
    </source>
</evidence>
<evidence type="ECO:0000256" key="5">
    <source>
        <dbReference type="ARBA" id="ARBA00023136"/>
    </source>
</evidence>
<feature type="transmembrane region" description="Helical" evidence="6">
    <location>
        <begin position="358"/>
        <end position="378"/>
    </location>
</feature>
<feature type="transmembrane region" description="Helical" evidence="6">
    <location>
        <begin position="189"/>
        <end position="207"/>
    </location>
</feature>
<dbReference type="InterPro" id="IPR050833">
    <property type="entry name" value="Poly_Biosynth_Transport"/>
</dbReference>
<protein>
    <submittedName>
        <fullName evidence="7">Oligosaccharide repeat unit transporter</fullName>
    </submittedName>
</protein>
<dbReference type="STRING" id="351160.RCIX251"/>
<name>Q0W7C2_METAR</name>
<feature type="transmembrane region" description="Helical" evidence="6">
    <location>
        <begin position="164"/>
        <end position="183"/>
    </location>
</feature>
<dbReference type="EMBL" id="AM114193">
    <property type="protein sequence ID" value="CAJ35721.1"/>
    <property type="molecule type" value="Genomic_DNA"/>
</dbReference>
<keyword evidence="2" id="KW-1003">Cell membrane</keyword>
<evidence type="ECO:0000313" key="8">
    <source>
        <dbReference type="Proteomes" id="UP000000663"/>
    </source>
</evidence>
<evidence type="ECO:0000256" key="4">
    <source>
        <dbReference type="ARBA" id="ARBA00022989"/>
    </source>
</evidence>
<feature type="transmembrane region" description="Helical" evidence="6">
    <location>
        <begin position="325"/>
        <end position="346"/>
    </location>
</feature>
<gene>
    <name evidence="7" type="ORF">RCIX251</name>
</gene>
<keyword evidence="4 6" id="KW-1133">Transmembrane helix</keyword>